<evidence type="ECO:0000313" key="2">
    <source>
        <dbReference type="EMBL" id="NYD34952.1"/>
    </source>
</evidence>
<dbReference type="EMBL" id="JACCBN010000001">
    <property type="protein sequence ID" value="NYD34952.1"/>
    <property type="molecule type" value="Genomic_DNA"/>
</dbReference>
<dbReference type="RefSeq" id="WP_179792853.1">
    <property type="nucleotide sequence ID" value="NZ_BAABHP010000003.1"/>
</dbReference>
<gene>
    <name evidence="2" type="ORF">BJ983_001054</name>
</gene>
<dbReference type="AlphaFoldDB" id="A0A7Y9DTM2"/>
<organism evidence="2 3">
    <name type="scientific">Actinomycetospora corticicola</name>
    <dbReference type="NCBI Taxonomy" id="663602"/>
    <lineage>
        <taxon>Bacteria</taxon>
        <taxon>Bacillati</taxon>
        <taxon>Actinomycetota</taxon>
        <taxon>Actinomycetes</taxon>
        <taxon>Pseudonocardiales</taxon>
        <taxon>Pseudonocardiaceae</taxon>
        <taxon>Actinomycetospora</taxon>
    </lineage>
</organism>
<accession>A0A7Y9DTM2</accession>
<evidence type="ECO:0000256" key="1">
    <source>
        <dbReference type="SAM" id="MobiDB-lite"/>
    </source>
</evidence>
<comment type="caution">
    <text evidence="2">The sequence shown here is derived from an EMBL/GenBank/DDBJ whole genome shotgun (WGS) entry which is preliminary data.</text>
</comment>
<name>A0A7Y9DTM2_9PSEU</name>
<proteinExistence type="predicted"/>
<dbReference type="Proteomes" id="UP000535890">
    <property type="component" value="Unassembled WGS sequence"/>
</dbReference>
<protein>
    <submittedName>
        <fullName evidence="2">Uncharacterized protein</fullName>
    </submittedName>
</protein>
<keyword evidence="3" id="KW-1185">Reference proteome</keyword>
<evidence type="ECO:0000313" key="3">
    <source>
        <dbReference type="Proteomes" id="UP000535890"/>
    </source>
</evidence>
<sequence>MPNAAGKNDDEPEGIGHTEIPEESAESESELSMSAQVEKRETEEQ</sequence>
<feature type="region of interest" description="Disordered" evidence="1">
    <location>
        <begin position="1"/>
        <end position="45"/>
    </location>
</feature>
<reference evidence="2 3" key="1">
    <citation type="submission" date="2020-07" db="EMBL/GenBank/DDBJ databases">
        <title>Sequencing the genomes of 1000 actinobacteria strains.</title>
        <authorList>
            <person name="Klenk H.-P."/>
        </authorList>
    </citation>
    <scope>NUCLEOTIDE SEQUENCE [LARGE SCALE GENOMIC DNA]</scope>
    <source>
        <strain evidence="2 3">DSM 45772</strain>
    </source>
</reference>